<organism evidence="8 9">
    <name type="scientific">Bifidobacterium breve MCC 1128</name>
    <dbReference type="NCBI Taxonomy" id="1365965"/>
    <lineage>
        <taxon>Bacteria</taxon>
        <taxon>Bacillati</taxon>
        <taxon>Actinomycetota</taxon>
        <taxon>Actinomycetes</taxon>
        <taxon>Bifidobacteriales</taxon>
        <taxon>Bifidobacteriaceae</taxon>
        <taxon>Bifidobacterium</taxon>
    </lineage>
</organism>
<dbReference type="GeneID" id="29242043"/>
<evidence type="ECO:0000256" key="2">
    <source>
        <dbReference type="ARBA" id="ARBA00022475"/>
    </source>
</evidence>
<evidence type="ECO:0000256" key="5">
    <source>
        <dbReference type="ARBA" id="ARBA00023136"/>
    </source>
</evidence>
<evidence type="ECO:0000313" key="8">
    <source>
        <dbReference type="EMBL" id="KOA40160.1"/>
    </source>
</evidence>
<feature type="transmembrane region" description="Helical" evidence="7">
    <location>
        <begin position="554"/>
        <end position="571"/>
    </location>
</feature>
<protein>
    <submittedName>
        <fullName evidence="8">Membrane protein</fullName>
    </submittedName>
</protein>
<dbReference type="PATRIC" id="fig|1365965.3.peg.1323"/>
<feature type="transmembrane region" description="Helical" evidence="7">
    <location>
        <begin position="747"/>
        <end position="769"/>
    </location>
</feature>
<keyword evidence="2" id="KW-1003">Cell membrane</keyword>
<feature type="transmembrane region" description="Helical" evidence="7">
    <location>
        <begin position="70"/>
        <end position="90"/>
    </location>
</feature>
<feature type="transmembrane region" description="Helical" evidence="7">
    <location>
        <begin position="807"/>
        <end position="828"/>
    </location>
</feature>
<dbReference type="Proteomes" id="UP000037193">
    <property type="component" value="Unassembled WGS sequence"/>
</dbReference>
<feature type="transmembrane region" description="Helical" evidence="7">
    <location>
        <begin position="171"/>
        <end position="193"/>
    </location>
</feature>
<feature type="transmembrane region" description="Helical" evidence="7">
    <location>
        <begin position="619"/>
        <end position="638"/>
    </location>
</feature>
<feature type="transmembrane region" description="Helical" evidence="7">
    <location>
        <begin position="214"/>
        <end position="231"/>
    </location>
</feature>
<dbReference type="RefSeq" id="WP_003830279.1">
    <property type="nucleotide sequence ID" value="NZ_AVQD01000011.1"/>
</dbReference>
<evidence type="ECO:0000256" key="4">
    <source>
        <dbReference type="ARBA" id="ARBA00022989"/>
    </source>
</evidence>
<keyword evidence="5 7" id="KW-0472">Membrane</keyword>
<accession>A0A0L7AY71</accession>
<feature type="transmembrane region" description="Helical" evidence="7">
    <location>
        <begin position="781"/>
        <end position="801"/>
    </location>
</feature>
<feature type="transmembrane region" description="Helical" evidence="7">
    <location>
        <begin position="695"/>
        <end position="715"/>
    </location>
</feature>
<feature type="transmembrane region" description="Helical" evidence="7">
    <location>
        <begin position="118"/>
        <end position="137"/>
    </location>
</feature>
<dbReference type="NCBIfam" id="TIGR00374">
    <property type="entry name" value="flippase-like domain"/>
    <property type="match status" value="1"/>
</dbReference>
<evidence type="ECO:0000256" key="1">
    <source>
        <dbReference type="ARBA" id="ARBA00004651"/>
    </source>
</evidence>
<evidence type="ECO:0000256" key="7">
    <source>
        <dbReference type="SAM" id="Phobius"/>
    </source>
</evidence>
<reference evidence="8 9" key="1">
    <citation type="journal article" date="2015" name="Int J Genomics">
        <title>Comparative Genomics Revealed Genetic Diversity and Species/Strain-Level Differences in Carbohydrate Metabolism of Three Probiotic Bifidobacterial Species.</title>
        <authorList>
            <person name="Odamaki T."/>
            <person name="Horigome A."/>
            <person name="Sugahara H."/>
            <person name="Hashikura N."/>
            <person name="Minami J."/>
            <person name="Xiao J.Z."/>
            <person name="Abe F."/>
        </authorList>
    </citation>
    <scope>NUCLEOTIDE SEQUENCE [LARGE SCALE GENOMIC DNA]</scope>
    <source>
        <strain evidence="8 9">MCC 1128</strain>
    </source>
</reference>
<dbReference type="Pfam" id="PF03706">
    <property type="entry name" value="LPG_synthase_TM"/>
    <property type="match status" value="1"/>
</dbReference>
<feature type="transmembrane region" description="Helical" evidence="7">
    <location>
        <begin position="144"/>
        <end position="165"/>
    </location>
</feature>
<sequence length="854" mass="91558">MTTEQDQSTTEDRPSEASSFTSDRPIASGDGRSADYPVEQSDSSMNSSGKGSGPYIDDIAPRRTRDFGDLTRAGLSLLMAAVVMVFAVYLGGMTRGVESDAHTAATAINWLADFPSTVLTQLATIVIVVIVLAQLLIAREWLQAAVSALAMFAGYGVAAAISILISGLHDYTLALALVSAATSFGSALLPSIYGGMAAFLTAAGPRRTRSTVKWGWNILYATAAVMVVLSWHSVTGMLVSMAAGRAMGMLIRFLIGTQNKGVWGDELVATLHSIGLDTASLIRHQELDDGKGKSLAATLDDDLTEGSRIYDLETTDNRRFIVSVIDAQTHTAGYLKQLWDWARFTSVSIRRDRSVRDAVQHHFAMLLGLHSINLPAPIVYGIADTDESAILVLDAHTIEMPANLNTLTKADAVAYMRYLSVANRRGYTHRRITPDTLARLEDGTAVIAGWLNGDNASASANTALDKVQLLTLFAALIGVEPTIEAARETWGDATLTSLVPFIQKVAVPSPTRALDTWDKQLLTALRSRINAMADEDVVESTEPATLARFSWRSMLTMLLVIVAVVVVFTQLNPEEIITALSNASPLMAVVTLLFGVCGWIGSSISLGSLIDRDKRDNTGVFMSQVAGGFATVSMPAGVGPSFVNLQFLRKSGYRNTQATAIMSAVLVVYYAVYFSMLVLIGLFTGRSTFSGSIPTNTLVIVLGAVVVVISVAMMIPPLRHLVTRRLVPLAKTYINQLLDVLSQPRQLTISCLGALFQNVTTGLAFWSALQAFGHTSNPIETTFVFMLAYALGSAVPTPGGLGGVEAALTFAFVAVGVPQGVALSATLLHRVVFYWLRIPLGAAAMKWLDKHNLV</sequence>
<proteinExistence type="predicted"/>
<comment type="caution">
    <text evidence="8">The sequence shown here is derived from an EMBL/GenBank/DDBJ whole genome shotgun (WGS) entry which is preliminary data.</text>
</comment>
<evidence type="ECO:0000256" key="6">
    <source>
        <dbReference type="SAM" id="MobiDB-lite"/>
    </source>
</evidence>
<dbReference type="PANTHER" id="PTHR39087:SF2">
    <property type="entry name" value="UPF0104 MEMBRANE PROTEIN MJ1595"/>
    <property type="match status" value="1"/>
</dbReference>
<feature type="transmembrane region" description="Helical" evidence="7">
    <location>
        <begin position="583"/>
        <end position="607"/>
    </location>
</feature>
<comment type="subcellular location">
    <subcellularLocation>
        <location evidence="1">Cell membrane</location>
        <topology evidence="1">Multi-pass membrane protein</topology>
    </subcellularLocation>
</comment>
<feature type="region of interest" description="Disordered" evidence="6">
    <location>
        <begin position="1"/>
        <end position="58"/>
    </location>
</feature>
<dbReference type="EMBL" id="AVQD01000011">
    <property type="protein sequence ID" value="KOA40160.1"/>
    <property type="molecule type" value="Genomic_DNA"/>
</dbReference>
<feature type="transmembrane region" description="Helical" evidence="7">
    <location>
        <begin position="658"/>
        <end position="683"/>
    </location>
</feature>
<dbReference type="AlphaFoldDB" id="A0A0L7AY71"/>
<name>A0A0L7AY71_BIFBR</name>
<dbReference type="GO" id="GO:0005886">
    <property type="term" value="C:plasma membrane"/>
    <property type="evidence" value="ECO:0007669"/>
    <property type="project" value="UniProtKB-SubCell"/>
</dbReference>
<gene>
    <name evidence="8" type="ORF">BBM1128_06570</name>
</gene>
<dbReference type="InterPro" id="IPR022791">
    <property type="entry name" value="L-PG_synthase/AglD"/>
</dbReference>
<evidence type="ECO:0000313" key="9">
    <source>
        <dbReference type="Proteomes" id="UP000037193"/>
    </source>
</evidence>
<keyword evidence="3 7" id="KW-0812">Transmembrane</keyword>
<evidence type="ECO:0000256" key="3">
    <source>
        <dbReference type="ARBA" id="ARBA00022692"/>
    </source>
</evidence>
<dbReference type="PANTHER" id="PTHR39087">
    <property type="entry name" value="UPF0104 MEMBRANE PROTEIN MJ1595"/>
    <property type="match status" value="1"/>
</dbReference>
<keyword evidence="4 7" id="KW-1133">Transmembrane helix</keyword>